<evidence type="ECO:0000256" key="1">
    <source>
        <dbReference type="SAM" id="MobiDB-lite"/>
    </source>
</evidence>
<feature type="region of interest" description="Disordered" evidence="1">
    <location>
        <begin position="390"/>
        <end position="412"/>
    </location>
</feature>
<keyword evidence="4" id="KW-1185">Reference proteome</keyword>
<organism evidence="3 4">
    <name type="scientific">Lachnellula hyalina</name>
    <dbReference type="NCBI Taxonomy" id="1316788"/>
    <lineage>
        <taxon>Eukaryota</taxon>
        <taxon>Fungi</taxon>
        <taxon>Dikarya</taxon>
        <taxon>Ascomycota</taxon>
        <taxon>Pezizomycotina</taxon>
        <taxon>Leotiomycetes</taxon>
        <taxon>Helotiales</taxon>
        <taxon>Lachnaceae</taxon>
        <taxon>Lachnellula</taxon>
    </lineage>
</organism>
<dbReference type="PANTHER" id="PTHR43433">
    <property type="entry name" value="HYDROLASE, ALPHA/BETA FOLD FAMILY PROTEIN"/>
    <property type="match status" value="1"/>
</dbReference>
<evidence type="ECO:0000259" key="2">
    <source>
        <dbReference type="Pfam" id="PF00561"/>
    </source>
</evidence>
<dbReference type="PANTHER" id="PTHR43433:SF10">
    <property type="entry name" value="AB HYDROLASE-1 DOMAIN-CONTAINING PROTEIN"/>
    <property type="match status" value="1"/>
</dbReference>
<dbReference type="InterPro" id="IPR050471">
    <property type="entry name" value="AB_hydrolase"/>
</dbReference>
<dbReference type="AlphaFoldDB" id="A0A8H8R722"/>
<dbReference type="Proteomes" id="UP000431533">
    <property type="component" value="Unassembled WGS sequence"/>
</dbReference>
<feature type="compositionally biased region" description="Polar residues" evidence="1">
    <location>
        <begin position="401"/>
        <end position="412"/>
    </location>
</feature>
<dbReference type="OrthoDB" id="294702at2759"/>
<name>A0A8H8R722_9HELO</name>
<dbReference type="EMBL" id="QGMH01000014">
    <property type="protein sequence ID" value="TVY29793.1"/>
    <property type="molecule type" value="Genomic_DNA"/>
</dbReference>
<dbReference type="SUPFAM" id="SSF53474">
    <property type="entry name" value="alpha/beta-Hydrolases"/>
    <property type="match status" value="1"/>
</dbReference>
<reference evidence="3 4" key="1">
    <citation type="submission" date="2018-05" db="EMBL/GenBank/DDBJ databases">
        <title>Genome sequencing and assembly of the regulated plant pathogen Lachnellula willkommii and related sister species for the development of diagnostic species identification markers.</title>
        <authorList>
            <person name="Giroux E."/>
            <person name="Bilodeau G."/>
        </authorList>
    </citation>
    <scope>NUCLEOTIDE SEQUENCE [LARGE SCALE GENOMIC DNA]</scope>
    <source>
        <strain evidence="3 4">CBS 185.66</strain>
    </source>
</reference>
<dbReference type="InterPro" id="IPR029058">
    <property type="entry name" value="AB_hydrolase_fold"/>
</dbReference>
<proteinExistence type="predicted"/>
<evidence type="ECO:0000313" key="4">
    <source>
        <dbReference type="Proteomes" id="UP000431533"/>
    </source>
</evidence>
<gene>
    <name evidence="3" type="ORF">LHYA1_G002006</name>
</gene>
<dbReference type="Pfam" id="PF00561">
    <property type="entry name" value="Abhydrolase_1"/>
    <property type="match status" value="1"/>
</dbReference>
<feature type="domain" description="AB hydrolase-1" evidence="2">
    <location>
        <begin position="50"/>
        <end position="140"/>
    </location>
</feature>
<evidence type="ECO:0000313" key="3">
    <source>
        <dbReference type="EMBL" id="TVY29793.1"/>
    </source>
</evidence>
<dbReference type="GeneID" id="41982204"/>
<sequence length="721" mass="80491">MTLTPIQEHVIELVSPIKFHQSFILPATDTHGALKVSYAVSGIPVGEDAPTIVFCGGMFGSRWMAVFNDFLATKVGVRVLYIDRPGFGSSTPVPLNQRISTFLETIPALLRHLNIAHISLASHSSGTIFALNLLAAHPDLLSPSNPSLTLFAPWVHQSLTGNTSLTVAAILPNNLLNHWNALTGFMINTAVPTVGASIGVSSGAISSLTGLFKDNSVPKQKVTDANNRCLELCGIDYKATQELSNFAMKCAFAEETKGANDEARLCLKSVPGECSWEAAESYPELVRNLKVAWEQRVEEGKAPLSLRLVYAEDDVMIGEKGRLYFEGCWAEGKGGRGIEVWSTKAMGTNHDTLVDCTKEWLREMMESAKFSEPALLPRLESILTAPANLHPPIKQEESTRENSPSQKTPYSQKLSIVDLESKRYRGLWMDERRDVHYIEKRLHEIGRRLNKIPEANSSISKSTEPFEQLSKISFPSTIATKIGSGGGPTTEENIRAVYRYVLDIHIPTYCEKPKKLVSISPLSIGLRVPFRDTGVLGVDEPLAVLARIADSGEHNPDKTHLCLFKEAWDQTSIVYMVEREMGSDGPLIDIEAKWRREAGEEPWKEQVDWNVTYDKGCTWKEWCEQFSGPEIQDRGILLLLMLVLIPNFQGMSEQMLGLRGGDLDAFQVRWIAKYVEREVPALMELVQMLNPWAIEMFQRGYMSSADQRVFNMALDRFMEEQ</sequence>
<dbReference type="Gene3D" id="3.40.50.1820">
    <property type="entry name" value="alpha/beta hydrolase"/>
    <property type="match status" value="1"/>
</dbReference>
<dbReference type="RefSeq" id="XP_031008580.1">
    <property type="nucleotide sequence ID" value="XM_031146984.1"/>
</dbReference>
<protein>
    <recommendedName>
        <fullName evidence="2">AB hydrolase-1 domain-containing protein</fullName>
    </recommendedName>
</protein>
<accession>A0A8H8R722</accession>
<dbReference type="InterPro" id="IPR000073">
    <property type="entry name" value="AB_hydrolase_1"/>
</dbReference>
<comment type="caution">
    <text evidence="3">The sequence shown here is derived from an EMBL/GenBank/DDBJ whole genome shotgun (WGS) entry which is preliminary data.</text>
</comment>